<dbReference type="AlphaFoldDB" id="T1KAN0"/>
<accession>T1KAN0</accession>
<keyword evidence="1" id="KW-1133">Transmembrane helix</keyword>
<dbReference type="EMBL" id="CAEY01001941">
    <property type="status" value="NOT_ANNOTATED_CDS"/>
    <property type="molecule type" value="Genomic_DNA"/>
</dbReference>
<feature type="transmembrane region" description="Helical" evidence="1">
    <location>
        <begin position="22"/>
        <end position="42"/>
    </location>
</feature>
<evidence type="ECO:0000313" key="2">
    <source>
        <dbReference type="EnsemblMetazoa" id="tetur08g01030.1"/>
    </source>
</evidence>
<sequence length="60" mass="7223">MDKSLPSFGDLKWYFNWIDSEIGWNELYLAYLLVAQWITLFWSKRPSMDLFSVVETVLCR</sequence>
<reference evidence="2" key="2">
    <citation type="submission" date="2015-06" db="UniProtKB">
        <authorList>
            <consortium name="EnsemblMetazoa"/>
        </authorList>
    </citation>
    <scope>IDENTIFICATION</scope>
</reference>
<evidence type="ECO:0000313" key="3">
    <source>
        <dbReference type="Proteomes" id="UP000015104"/>
    </source>
</evidence>
<keyword evidence="1" id="KW-0812">Transmembrane</keyword>
<reference evidence="3" key="1">
    <citation type="submission" date="2011-08" db="EMBL/GenBank/DDBJ databases">
        <authorList>
            <person name="Rombauts S."/>
        </authorList>
    </citation>
    <scope>NUCLEOTIDE SEQUENCE</scope>
    <source>
        <strain evidence="3">London</strain>
    </source>
</reference>
<keyword evidence="3" id="KW-1185">Reference proteome</keyword>
<protein>
    <submittedName>
        <fullName evidence="2">Uncharacterized protein</fullName>
    </submittedName>
</protein>
<keyword evidence="1" id="KW-0472">Membrane</keyword>
<name>T1KAN0_TETUR</name>
<proteinExistence type="predicted"/>
<evidence type="ECO:0000256" key="1">
    <source>
        <dbReference type="SAM" id="Phobius"/>
    </source>
</evidence>
<organism evidence="2 3">
    <name type="scientific">Tetranychus urticae</name>
    <name type="common">Two-spotted spider mite</name>
    <dbReference type="NCBI Taxonomy" id="32264"/>
    <lineage>
        <taxon>Eukaryota</taxon>
        <taxon>Metazoa</taxon>
        <taxon>Ecdysozoa</taxon>
        <taxon>Arthropoda</taxon>
        <taxon>Chelicerata</taxon>
        <taxon>Arachnida</taxon>
        <taxon>Acari</taxon>
        <taxon>Acariformes</taxon>
        <taxon>Trombidiformes</taxon>
        <taxon>Prostigmata</taxon>
        <taxon>Eleutherengona</taxon>
        <taxon>Raphignathae</taxon>
        <taxon>Tetranychoidea</taxon>
        <taxon>Tetranychidae</taxon>
        <taxon>Tetranychus</taxon>
    </lineage>
</organism>
<dbReference type="EnsemblMetazoa" id="tetur08g01030.1">
    <property type="protein sequence ID" value="tetur08g01030.1"/>
    <property type="gene ID" value="tetur08g01030"/>
</dbReference>
<dbReference type="HOGENOM" id="CLU_3411004_0_0_1"/>
<dbReference type="Proteomes" id="UP000015104">
    <property type="component" value="Unassembled WGS sequence"/>
</dbReference>